<name>A0A2I4AMR7_AUSLI</name>
<dbReference type="Proteomes" id="UP000192220">
    <property type="component" value="Unplaced"/>
</dbReference>
<dbReference type="InterPro" id="IPR050856">
    <property type="entry name" value="Biotin_carboxylase_complex"/>
</dbReference>
<dbReference type="InterPro" id="IPR000089">
    <property type="entry name" value="Biotin_lipoyl"/>
</dbReference>
<evidence type="ECO:0000256" key="1">
    <source>
        <dbReference type="ARBA" id="ARBA00023267"/>
    </source>
</evidence>
<organism evidence="3 4">
    <name type="scientific">Austrofundulus limnaeus</name>
    <name type="common">Annual killifish</name>
    <dbReference type="NCBI Taxonomy" id="52670"/>
    <lineage>
        <taxon>Eukaryota</taxon>
        <taxon>Metazoa</taxon>
        <taxon>Chordata</taxon>
        <taxon>Craniata</taxon>
        <taxon>Vertebrata</taxon>
        <taxon>Euteleostomi</taxon>
        <taxon>Actinopterygii</taxon>
        <taxon>Neopterygii</taxon>
        <taxon>Teleostei</taxon>
        <taxon>Neoteleostei</taxon>
        <taxon>Acanthomorphata</taxon>
        <taxon>Ovalentaria</taxon>
        <taxon>Atherinomorphae</taxon>
        <taxon>Cyprinodontiformes</taxon>
        <taxon>Rivulidae</taxon>
        <taxon>Austrofundulus</taxon>
    </lineage>
</organism>
<dbReference type="SUPFAM" id="SSF51230">
    <property type="entry name" value="Single hybrid motif"/>
    <property type="match status" value="1"/>
</dbReference>
<evidence type="ECO:0000313" key="3">
    <source>
        <dbReference type="Proteomes" id="UP000192220"/>
    </source>
</evidence>
<sequence length="181" mass="19320">MDGWMDGCLIIYQEVDIVVTYDSDGTYRMQVGEQVYHVTGQVEVEGGATFLHCSVNGVKSRPKLVILDDTVHLFSLEGSHQVSVPVPKYLAGVSGSGAQGGAVAPMTGTIEKVLVKAGDRVTAGDPLMVMIAMKMEHTIRAPKSGVIKKVFFSEGSQANRHAALVELEEEEEEEVGGVGGQ</sequence>
<dbReference type="FunFam" id="2.40.50.100:FF:000003">
    <property type="entry name" value="Acetyl-CoA carboxylase biotin carboxyl carrier protein"/>
    <property type="match status" value="1"/>
</dbReference>
<dbReference type="GO" id="GO:0005739">
    <property type="term" value="C:mitochondrion"/>
    <property type="evidence" value="ECO:0007669"/>
    <property type="project" value="TreeGrafter"/>
</dbReference>
<dbReference type="InParanoid" id="A0A2I4AMR7"/>
<dbReference type="PANTHER" id="PTHR18866">
    <property type="entry name" value="CARBOXYLASE:PYRUVATE/ACETYL-COA/PROPIONYL-COA CARBOXYLASE"/>
    <property type="match status" value="1"/>
</dbReference>
<evidence type="ECO:0000313" key="4">
    <source>
        <dbReference type="RefSeq" id="XP_013856809.1"/>
    </source>
</evidence>
<keyword evidence="1" id="KW-0092">Biotin</keyword>
<dbReference type="STRING" id="52670.A0A2I4AMR7"/>
<dbReference type="CDD" id="cd06850">
    <property type="entry name" value="biotinyl_domain"/>
    <property type="match status" value="1"/>
</dbReference>
<dbReference type="PANTHER" id="PTHR18866:SF33">
    <property type="entry name" value="METHYLCROTONOYL-COA CARBOXYLASE SUBUNIT ALPHA, MITOCHONDRIAL-RELATED"/>
    <property type="match status" value="1"/>
</dbReference>
<evidence type="ECO:0000259" key="2">
    <source>
        <dbReference type="PROSITE" id="PS50968"/>
    </source>
</evidence>
<gene>
    <name evidence="4" type="primary">LOC106512833</name>
</gene>
<accession>A0A2I4AMR7</accession>
<proteinExistence type="predicted"/>
<dbReference type="PROSITE" id="PS00188">
    <property type="entry name" value="BIOTIN"/>
    <property type="match status" value="1"/>
</dbReference>
<dbReference type="AlphaFoldDB" id="A0A2I4AMR7"/>
<dbReference type="GeneID" id="106512833"/>
<dbReference type="GO" id="GO:0004485">
    <property type="term" value="F:methylcrotonoyl-CoA carboxylase activity"/>
    <property type="evidence" value="ECO:0007669"/>
    <property type="project" value="TreeGrafter"/>
</dbReference>
<reference evidence="4" key="1">
    <citation type="submission" date="2025-08" db="UniProtKB">
        <authorList>
            <consortium name="RefSeq"/>
        </authorList>
    </citation>
    <scope>IDENTIFICATION</scope>
</reference>
<dbReference type="PROSITE" id="PS50968">
    <property type="entry name" value="BIOTINYL_LIPOYL"/>
    <property type="match status" value="1"/>
</dbReference>
<dbReference type="InterPro" id="IPR011053">
    <property type="entry name" value="Single_hybrid_motif"/>
</dbReference>
<dbReference type="Pfam" id="PF00364">
    <property type="entry name" value="Biotin_lipoyl"/>
    <property type="match status" value="1"/>
</dbReference>
<dbReference type="OrthoDB" id="8907788at2759"/>
<feature type="domain" description="Lipoyl-binding" evidence="2">
    <location>
        <begin position="88"/>
        <end position="168"/>
    </location>
</feature>
<dbReference type="InterPro" id="IPR001882">
    <property type="entry name" value="Biotin_BS"/>
</dbReference>
<dbReference type="RefSeq" id="XP_013856809.1">
    <property type="nucleotide sequence ID" value="XM_014001355.1"/>
</dbReference>
<keyword evidence="3" id="KW-1185">Reference proteome</keyword>
<dbReference type="KEGG" id="alim:106512833"/>
<protein>
    <submittedName>
        <fullName evidence="4">Methylcrotonoyl-CoA carboxylase subunit alpha, mitochondrial</fullName>
    </submittedName>
</protein>
<dbReference type="Gene3D" id="2.40.50.100">
    <property type="match status" value="1"/>
</dbReference>